<gene>
    <name evidence="2" type="ORF">EHO57_17970</name>
    <name evidence="3" type="ORF">EHQ53_01830</name>
</gene>
<evidence type="ECO:0000313" key="2">
    <source>
        <dbReference type="EMBL" id="TGJ98486.1"/>
    </source>
</evidence>
<feature type="domain" description="NAD(P)-binding" evidence="1">
    <location>
        <begin position="7"/>
        <end position="200"/>
    </location>
</feature>
<dbReference type="OrthoDB" id="9785372at2"/>
<evidence type="ECO:0000313" key="5">
    <source>
        <dbReference type="Proteomes" id="UP000297946"/>
    </source>
</evidence>
<dbReference type="Proteomes" id="UP000297273">
    <property type="component" value="Unassembled WGS sequence"/>
</dbReference>
<dbReference type="Pfam" id="PF13460">
    <property type="entry name" value="NAD_binding_10"/>
    <property type="match status" value="1"/>
</dbReference>
<sequence>MKIVVFGATGMIGHRIVADALSRGHEVVAVSRNISKLAQEDKNLTKKSGDILDTKFVTELAKGADAVISAHGPGKEEISKVPAIISSLLEGTHAAGDTKVYFVGGAGSLKVAPNLDLVDAPSFPEEYKEVALVHRNALQFMRNSKFTHWTYLSPAAYIYPGEKAGKYRLGTEELVKDSEGNSKISVDDFADAMLNEVENPKHLGKRFTLAY</sequence>
<evidence type="ECO:0000313" key="4">
    <source>
        <dbReference type="Proteomes" id="UP000297273"/>
    </source>
</evidence>
<accession>A0A5F1ZYS5</accession>
<proteinExistence type="predicted"/>
<protein>
    <submittedName>
        <fullName evidence="2">NAD-dependent epimerase/dehydratase family protein</fullName>
    </submittedName>
</protein>
<evidence type="ECO:0000259" key="1">
    <source>
        <dbReference type="Pfam" id="PF13460"/>
    </source>
</evidence>
<dbReference type="PANTHER" id="PTHR43355">
    <property type="entry name" value="FLAVIN REDUCTASE (NADPH)"/>
    <property type="match status" value="1"/>
</dbReference>
<dbReference type="GO" id="GO:0016646">
    <property type="term" value="F:oxidoreductase activity, acting on the CH-NH group of donors, NAD or NADP as acceptor"/>
    <property type="evidence" value="ECO:0007669"/>
    <property type="project" value="TreeGrafter"/>
</dbReference>
<comment type="caution">
    <text evidence="2">The sequence shown here is derived from an EMBL/GenBank/DDBJ whole genome shotgun (WGS) entry which is preliminary data.</text>
</comment>
<keyword evidence="4" id="KW-1185">Reference proteome</keyword>
<dbReference type="Gene3D" id="3.40.50.720">
    <property type="entry name" value="NAD(P)-binding Rossmann-like Domain"/>
    <property type="match status" value="1"/>
</dbReference>
<dbReference type="RefSeq" id="WP_135642415.1">
    <property type="nucleotide sequence ID" value="NZ_RQER01000011.1"/>
</dbReference>
<dbReference type="InterPro" id="IPR051606">
    <property type="entry name" value="Polyketide_Oxido-like"/>
</dbReference>
<organism evidence="2 5">
    <name type="scientific">Leptospira langatensis</name>
    <dbReference type="NCBI Taxonomy" id="2484983"/>
    <lineage>
        <taxon>Bacteria</taxon>
        <taxon>Pseudomonadati</taxon>
        <taxon>Spirochaetota</taxon>
        <taxon>Spirochaetia</taxon>
        <taxon>Leptospirales</taxon>
        <taxon>Leptospiraceae</taxon>
        <taxon>Leptospira</taxon>
    </lineage>
</organism>
<reference evidence="3" key="1">
    <citation type="submission" date="2018-10" db="EMBL/GenBank/DDBJ databases">
        <authorList>
            <person name="Vincent A.T."/>
            <person name="Schiettekatte O."/>
            <person name="Bourhy P."/>
            <person name="Veyrier F.J."/>
            <person name="Picardeau M."/>
        </authorList>
    </citation>
    <scope>NUCLEOTIDE SEQUENCE</scope>
    <source>
        <strain evidence="3">201702690</strain>
    </source>
</reference>
<dbReference type="AlphaFoldDB" id="A0A5F1ZYS5"/>
<dbReference type="EMBL" id="RQER01000011">
    <property type="protein sequence ID" value="TGJ98486.1"/>
    <property type="molecule type" value="Genomic_DNA"/>
</dbReference>
<dbReference type="InterPro" id="IPR036291">
    <property type="entry name" value="NAD(P)-bd_dom_sf"/>
</dbReference>
<dbReference type="CDD" id="cd05244">
    <property type="entry name" value="BVR-B_like_SDR_a"/>
    <property type="match status" value="1"/>
</dbReference>
<dbReference type="Proteomes" id="UP000297946">
    <property type="component" value="Unassembled WGS sequence"/>
</dbReference>
<dbReference type="PANTHER" id="PTHR43355:SF2">
    <property type="entry name" value="FLAVIN REDUCTASE (NADPH)"/>
    <property type="match status" value="1"/>
</dbReference>
<dbReference type="SUPFAM" id="SSF51735">
    <property type="entry name" value="NAD(P)-binding Rossmann-fold domains"/>
    <property type="match status" value="1"/>
</dbReference>
<name>A0A5F1ZYS5_9LEPT</name>
<dbReference type="EMBL" id="RQGC01000001">
    <property type="protein sequence ID" value="TGL43400.1"/>
    <property type="molecule type" value="Genomic_DNA"/>
</dbReference>
<reference evidence="4 5" key="2">
    <citation type="journal article" date="2019" name="PLoS Negl. Trop. Dis.">
        <title>Revisiting the worldwide diversity of Leptospira species in the environment.</title>
        <authorList>
            <person name="Vincent A.T."/>
            <person name="Schiettekatte O."/>
            <person name="Bourhy P."/>
            <person name="Veyrier F.J."/>
            <person name="Picardeau M."/>
        </authorList>
    </citation>
    <scope>NUCLEOTIDE SEQUENCE [LARGE SCALE GENOMIC DNA]</scope>
    <source>
        <strain evidence="4">201702690</strain>
        <strain evidence="2 5">SSW18</strain>
    </source>
</reference>
<dbReference type="InterPro" id="IPR016040">
    <property type="entry name" value="NAD(P)-bd_dom"/>
</dbReference>
<evidence type="ECO:0000313" key="3">
    <source>
        <dbReference type="EMBL" id="TGL43400.1"/>
    </source>
</evidence>